<dbReference type="PANTHER" id="PTHR10587">
    <property type="entry name" value="GLYCOSYL TRANSFERASE-RELATED"/>
    <property type="match status" value="1"/>
</dbReference>
<feature type="domain" description="NodB homology" evidence="1">
    <location>
        <begin position="33"/>
        <end position="219"/>
    </location>
</feature>
<dbReference type="Pfam" id="PF01522">
    <property type="entry name" value="Polysacc_deac_1"/>
    <property type="match status" value="1"/>
</dbReference>
<organism evidence="2 3">
    <name type="scientific">Nocardioides luti</name>
    <dbReference type="NCBI Taxonomy" id="2761101"/>
    <lineage>
        <taxon>Bacteria</taxon>
        <taxon>Bacillati</taxon>
        <taxon>Actinomycetota</taxon>
        <taxon>Actinomycetes</taxon>
        <taxon>Propionibacteriales</taxon>
        <taxon>Nocardioidaceae</taxon>
        <taxon>Nocardioides</taxon>
    </lineage>
</organism>
<name>A0A7X0VD68_9ACTN</name>
<sequence length="231" mass="24406">MGGAPARATRGRRVIANRWSERRGALSGLGDPGRVAITFDDGPDPASTPQVLALLDDLDVRATFFVLGAMLARHPDVGRALVAAGHEVGVHGWSHRPLPLRGPASTRADLARAHAQVEATCGVTPTRYRPPYGVLTRAADRAARDLGMTPVLWTTWGRDWRRRATGATVRADVARHLGAGGTVLLHDSDCTSAPAAWRSTLDALPGIVADVRALGLVPGPLRDHGVASVAR</sequence>
<dbReference type="GO" id="GO:0016810">
    <property type="term" value="F:hydrolase activity, acting on carbon-nitrogen (but not peptide) bonds"/>
    <property type="evidence" value="ECO:0007669"/>
    <property type="project" value="InterPro"/>
</dbReference>
<dbReference type="InterPro" id="IPR050248">
    <property type="entry name" value="Polysacc_deacetylase_ArnD"/>
</dbReference>
<dbReference type="CDD" id="cd10959">
    <property type="entry name" value="CE4_NodB_like_3"/>
    <property type="match status" value="1"/>
</dbReference>
<reference evidence="2 3" key="1">
    <citation type="submission" date="2020-08" db="EMBL/GenBank/DDBJ databases">
        <authorList>
            <person name="Seo M.-J."/>
        </authorList>
    </citation>
    <scope>NUCLEOTIDE SEQUENCE [LARGE SCALE GENOMIC DNA]</scope>
    <source>
        <strain evidence="2 3">KIGAM211</strain>
    </source>
</reference>
<evidence type="ECO:0000259" key="1">
    <source>
        <dbReference type="PROSITE" id="PS51677"/>
    </source>
</evidence>
<dbReference type="Proteomes" id="UP000523955">
    <property type="component" value="Unassembled WGS sequence"/>
</dbReference>
<dbReference type="InterPro" id="IPR011330">
    <property type="entry name" value="Glyco_hydro/deAcase_b/a-brl"/>
</dbReference>
<keyword evidence="3" id="KW-1185">Reference proteome</keyword>
<dbReference type="PROSITE" id="PS51677">
    <property type="entry name" value="NODB"/>
    <property type="match status" value="1"/>
</dbReference>
<proteinExistence type="predicted"/>
<dbReference type="GO" id="GO:0005975">
    <property type="term" value="P:carbohydrate metabolic process"/>
    <property type="evidence" value="ECO:0007669"/>
    <property type="project" value="InterPro"/>
</dbReference>
<accession>A0A7X0VD68</accession>
<evidence type="ECO:0000313" key="3">
    <source>
        <dbReference type="Proteomes" id="UP000523955"/>
    </source>
</evidence>
<evidence type="ECO:0000313" key="2">
    <source>
        <dbReference type="EMBL" id="MBB6628978.1"/>
    </source>
</evidence>
<dbReference type="AlphaFoldDB" id="A0A7X0VD68"/>
<gene>
    <name evidence="2" type="ORF">H5V45_16755</name>
</gene>
<protein>
    <submittedName>
        <fullName evidence="2">Polysaccharide deacetylase family protein</fullName>
    </submittedName>
</protein>
<dbReference type="EMBL" id="JACKXE010000001">
    <property type="protein sequence ID" value="MBB6628978.1"/>
    <property type="molecule type" value="Genomic_DNA"/>
</dbReference>
<dbReference type="PANTHER" id="PTHR10587:SF137">
    <property type="entry name" value="4-DEOXY-4-FORMAMIDO-L-ARABINOSE-PHOSPHOUNDECAPRENOL DEFORMYLASE ARND-RELATED"/>
    <property type="match status" value="1"/>
</dbReference>
<comment type="caution">
    <text evidence="2">The sequence shown here is derived from an EMBL/GenBank/DDBJ whole genome shotgun (WGS) entry which is preliminary data.</text>
</comment>
<dbReference type="SUPFAM" id="SSF88713">
    <property type="entry name" value="Glycoside hydrolase/deacetylase"/>
    <property type="match status" value="1"/>
</dbReference>
<dbReference type="Gene3D" id="3.20.20.370">
    <property type="entry name" value="Glycoside hydrolase/deacetylase"/>
    <property type="match status" value="1"/>
</dbReference>
<dbReference type="InterPro" id="IPR002509">
    <property type="entry name" value="NODB_dom"/>
</dbReference>